<proteinExistence type="predicted"/>
<organism evidence="2">
    <name type="scientific">Anguilla anguilla</name>
    <name type="common">European freshwater eel</name>
    <name type="synonym">Muraena anguilla</name>
    <dbReference type="NCBI Taxonomy" id="7936"/>
    <lineage>
        <taxon>Eukaryota</taxon>
        <taxon>Metazoa</taxon>
        <taxon>Chordata</taxon>
        <taxon>Craniata</taxon>
        <taxon>Vertebrata</taxon>
        <taxon>Euteleostomi</taxon>
        <taxon>Actinopterygii</taxon>
        <taxon>Neopterygii</taxon>
        <taxon>Teleostei</taxon>
        <taxon>Anguilliformes</taxon>
        <taxon>Anguillidae</taxon>
        <taxon>Anguilla</taxon>
    </lineage>
</organism>
<protein>
    <submittedName>
        <fullName evidence="2">Uncharacterized protein</fullName>
    </submittedName>
</protein>
<evidence type="ECO:0000256" key="1">
    <source>
        <dbReference type="SAM" id="MobiDB-lite"/>
    </source>
</evidence>
<dbReference type="EMBL" id="GBXM01007867">
    <property type="protein sequence ID" value="JAI00711.1"/>
    <property type="molecule type" value="Transcribed_RNA"/>
</dbReference>
<accession>A0A0E9XFS6</accession>
<reference evidence="2" key="2">
    <citation type="journal article" date="2015" name="Fish Shellfish Immunol.">
        <title>Early steps in the European eel (Anguilla anguilla)-Vibrio vulnificus interaction in the gills: Role of the RtxA13 toxin.</title>
        <authorList>
            <person name="Callol A."/>
            <person name="Pajuelo D."/>
            <person name="Ebbesson L."/>
            <person name="Teles M."/>
            <person name="MacKenzie S."/>
            <person name="Amaro C."/>
        </authorList>
    </citation>
    <scope>NUCLEOTIDE SEQUENCE</scope>
</reference>
<name>A0A0E9XFS6_ANGAN</name>
<evidence type="ECO:0000313" key="2">
    <source>
        <dbReference type="EMBL" id="JAI00711.1"/>
    </source>
</evidence>
<sequence length="55" mass="5821">MLSNTPCRELRLVPPGQVCLYSSNVAKASSRDTSASNTMPFSSSGSPTGSLFLRL</sequence>
<reference evidence="2" key="1">
    <citation type="submission" date="2014-11" db="EMBL/GenBank/DDBJ databases">
        <authorList>
            <person name="Amaro Gonzalez C."/>
        </authorList>
    </citation>
    <scope>NUCLEOTIDE SEQUENCE</scope>
</reference>
<feature type="compositionally biased region" description="Polar residues" evidence="1">
    <location>
        <begin position="27"/>
        <end position="49"/>
    </location>
</feature>
<feature type="region of interest" description="Disordered" evidence="1">
    <location>
        <begin position="27"/>
        <end position="55"/>
    </location>
</feature>
<dbReference type="AlphaFoldDB" id="A0A0E9XFS6"/>